<dbReference type="Proteomes" id="UP000297031">
    <property type="component" value="Plasmid pTAA-4-1"/>
</dbReference>
<reference evidence="2 3" key="1">
    <citation type="submission" date="2019-02" db="EMBL/GenBank/DDBJ databases">
        <title>Isolation and identification of novel species under the genus Muribaculum.</title>
        <authorList>
            <person name="Miyake S."/>
            <person name="Ding Y."/>
            <person name="Low A."/>
            <person name="Soh M."/>
            <person name="Seedorf H."/>
        </authorList>
    </citation>
    <scope>NUCLEOTIDE SEQUENCE [LARGE SCALE GENOMIC DNA]</scope>
    <source>
        <strain evidence="2 3">TLL-A4</strain>
        <plasmid evidence="3">ptaa-4-1</plasmid>
    </source>
</reference>
<dbReference type="Pfam" id="PF12706">
    <property type="entry name" value="Lactamase_B_2"/>
    <property type="match status" value="1"/>
</dbReference>
<dbReference type="AlphaFoldDB" id="A0A4P7VS43"/>
<gene>
    <name evidence="2" type="ORF">E7746_14775</name>
</gene>
<dbReference type="Gene3D" id="3.60.15.10">
    <property type="entry name" value="Ribonuclease Z/Hydroxyacylglutathione hydrolase-like"/>
    <property type="match status" value="1"/>
</dbReference>
<sequence>MKLFCIGSSSRGNGYVLQSSNGGALLIECGMPLVEVKKVLGWKLSSIAGCVVSHRHKDHSKYLPEYLKFGIHALALEDVFASFPKLNRTFCKSIEPMHGYKVGSFKVFALPVVHDVPCLGFVIEHDEMGKLLFVTDTMMLEYRVANLNHIMIEANYSDELLEDAISSGSTVSSTRERLLESHMELKTTEQILRTTDLTAVNEVVLLHLSGRHSNAEQFRALIAEAVGKPVYVANPGIEINVSKIPY</sequence>
<keyword evidence="3" id="KW-1185">Reference proteome</keyword>
<keyword evidence="2" id="KW-0614">Plasmid</keyword>
<protein>
    <submittedName>
        <fullName evidence="2">MBL fold metallo-hydrolase</fullName>
    </submittedName>
</protein>
<keyword evidence="2" id="KW-0378">Hydrolase</keyword>
<dbReference type="OrthoDB" id="9781189at2"/>
<dbReference type="InterPro" id="IPR036866">
    <property type="entry name" value="RibonucZ/Hydroxyglut_hydro"/>
</dbReference>
<evidence type="ECO:0000313" key="2">
    <source>
        <dbReference type="EMBL" id="QCD37199.1"/>
    </source>
</evidence>
<dbReference type="EMBL" id="CP039394">
    <property type="protein sequence ID" value="QCD37199.1"/>
    <property type="molecule type" value="Genomic_DNA"/>
</dbReference>
<proteinExistence type="predicted"/>
<dbReference type="GeneID" id="82151226"/>
<dbReference type="PANTHER" id="PTHR47619:SF1">
    <property type="entry name" value="EXODEOXYRIBONUCLEASE WALJ"/>
    <property type="match status" value="1"/>
</dbReference>
<dbReference type="KEGG" id="mgod:E7746_14775"/>
<dbReference type="GO" id="GO:0016787">
    <property type="term" value="F:hydrolase activity"/>
    <property type="evidence" value="ECO:0007669"/>
    <property type="project" value="UniProtKB-KW"/>
</dbReference>
<feature type="domain" description="Metallo-beta-lactamase" evidence="1">
    <location>
        <begin position="43"/>
        <end position="207"/>
    </location>
</feature>
<geneLocation type="plasmid" evidence="3">
    <name>ptaa-4-1</name>
</geneLocation>
<dbReference type="RefSeq" id="WP_135472914.1">
    <property type="nucleotide sequence ID" value="NZ_CP039394.1"/>
</dbReference>
<evidence type="ECO:0000259" key="1">
    <source>
        <dbReference type="Pfam" id="PF12706"/>
    </source>
</evidence>
<accession>A0A4P7VS43</accession>
<dbReference type="InterPro" id="IPR001279">
    <property type="entry name" value="Metallo-B-lactamas"/>
</dbReference>
<organism evidence="2 3">
    <name type="scientific">Muribaculum gordoncarteri</name>
    <dbReference type="NCBI Taxonomy" id="2530390"/>
    <lineage>
        <taxon>Bacteria</taxon>
        <taxon>Pseudomonadati</taxon>
        <taxon>Bacteroidota</taxon>
        <taxon>Bacteroidia</taxon>
        <taxon>Bacteroidales</taxon>
        <taxon>Muribaculaceae</taxon>
        <taxon>Muribaculum</taxon>
    </lineage>
</organism>
<dbReference type="PANTHER" id="PTHR47619">
    <property type="entry name" value="METALLO-HYDROLASE YYCJ-RELATED"/>
    <property type="match status" value="1"/>
</dbReference>
<dbReference type="InterPro" id="IPR052533">
    <property type="entry name" value="WalJ/YycJ-like"/>
</dbReference>
<dbReference type="SUPFAM" id="SSF56281">
    <property type="entry name" value="Metallo-hydrolase/oxidoreductase"/>
    <property type="match status" value="1"/>
</dbReference>
<evidence type="ECO:0000313" key="3">
    <source>
        <dbReference type="Proteomes" id="UP000297031"/>
    </source>
</evidence>
<name>A0A4P7VS43_9BACT</name>